<gene>
    <name evidence="2" type="ORF">MNVI_07520</name>
</gene>
<evidence type="ECO:0000313" key="3">
    <source>
        <dbReference type="Proteomes" id="UP000466894"/>
    </source>
</evidence>
<evidence type="ECO:0000313" key="2">
    <source>
        <dbReference type="EMBL" id="BBY05434.1"/>
    </source>
</evidence>
<sequence length="108" mass="11901">MGDKPIRVTSRVDMGGQWYGKHDVRRGDTLEVPTPLDAKRLVAQGLADYGKVGLDQLGRAYEENPKLMDEVIQQTPNPVPEEARPLPESIVGRHPAFPKGRGEGWSVA</sequence>
<dbReference type="EMBL" id="AP022583">
    <property type="protein sequence ID" value="BBY05434.1"/>
    <property type="molecule type" value="Genomic_DNA"/>
</dbReference>
<reference evidence="2 3" key="1">
    <citation type="journal article" date="2019" name="Emerg. Microbes Infect.">
        <title>Comprehensive subspecies identification of 175 nontuberculous mycobacteria species based on 7547 genomic profiles.</title>
        <authorList>
            <person name="Matsumoto Y."/>
            <person name="Kinjo T."/>
            <person name="Motooka D."/>
            <person name="Nabeya D."/>
            <person name="Jung N."/>
            <person name="Uechi K."/>
            <person name="Horii T."/>
            <person name="Iida T."/>
            <person name="Fujita J."/>
            <person name="Nakamura S."/>
        </authorList>
    </citation>
    <scope>NUCLEOTIDE SEQUENCE [LARGE SCALE GENOMIC DNA]</scope>
    <source>
        <strain evidence="2 3">JCM 16367</strain>
    </source>
</reference>
<proteinExistence type="predicted"/>
<dbReference type="RefSeq" id="WP_139797791.1">
    <property type="nucleotide sequence ID" value="NZ_AP022583.1"/>
</dbReference>
<dbReference type="KEGG" id="mnv:MNVI_07520"/>
<dbReference type="AlphaFoldDB" id="A0A7I7PA37"/>
<organism evidence="2 3">
    <name type="scientific">Mycobacterium noviomagense</name>
    <dbReference type="NCBI Taxonomy" id="459858"/>
    <lineage>
        <taxon>Bacteria</taxon>
        <taxon>Bacillati</taxon>
        <taxon>Actinomycetota</taxon>
        <taxon>Actinomycetes</taxon>
        <taxon>Mycobacteriales</taxon>
        <taxon>Mycobacteriaceae</taxon>
        <taxon>Mycobacterium</taxon>
    </lineage>
</organism>
<name>A0A7I7PA37_9MYCO</name>
<dbReference type="OrthoDB" id="9914273at2"/>
<evidence type="ECO:0000256" key="1">
    <source>
        <dbReference type="SAM" id="MobiDB-lite"/>
    </source>
</evidence>
<feature type="region of interest" description="Disordered" evidence="1">
    <location>
        <begin position="76"/>
        <end position="108"/>
    </location>
</feature>
<dbReference type="Proteomes" id="UP000466894">
    <property type="component" value="Chromosome"/>
</dbReference>
<accession>A0A7I7PA37</accession>
<protein>
    <submittedName>
        <fullName evidence="2">Uncharacterized protein</fullName>
    </submittedName>
</protein>